<organism evidence="1 2">
    <name type="scientific">Streptomyces vastus</name>
    <dbReference type="NCBI Taxonomy" id="285451"/>
    <lineage>
        <taxon>Bacteria</taxon>
        <taxon>Bacillati</taxon>
        <taxon>Actinomycetota</taxon>
        <taxon>Actinomycetes</taxon>
        <taxon>Kitasatosporales</taxon>
        <taxon>Streptomycetaceae</taxon>
        <taxon>Streptomyces</taxon>
    </lineage>
</organism>
<keyword evidence="2" id="KW-1185">Reference proteome</keyword>
<evidence type="ECO:0000313" key="2">
    <source>
        <dbReference type="Proteomes" id="UP001500151"/>
    </source>
</evidence>
<gene>
    <name evidence="1" type="ORF">GCM10010307_16730</name>
</gene>
<dbReference type="RefSeq" id="WP_344388654.1">
    <property type="nucleotide sequence ID" value="NZ_BAAASJ010000020.1"/>
</dbReference>
<accession>A0ABN3QJ35</accession>
<protein>
    <recommendedName>
        <fullName evidence="3">SMI1/KNR4 family protein</fullName>
    </recommendedName>
</protein>
<proteinExistence type="predicted"/>
<sequence>MDTHRKDLYPDVTAAGGLVSAMKEAAKLRGGEIWPAPSTTDAIIIDTARGLVSVVPATEERLFRVRVLIPGFTWESPGFSWEIGSTDDLGLLVEAVAAWREGMPLDELAARFEFLELDEFARALERGEPTSLQWSDLLSSDFHRRQWNLLRRLHADEVLRNMFPTITHGAVRLCVDLFDGASRQVLVHDLDGERYEVIRPGVPGADWVEVPTGDLITYLRAALNQQ</sequence>
<dbReference type="Proteomes" id="UP001500151">
    <property type="component" value="Unassembled WGS sequence"/>
</dbReference>
<dbReference type="EMBL" id="BAAASJ010000020">
    <property type="protein sequence ID" value="GAA2627644.1"/>
    <property type="molecule type" value="Genomic_DNA"/>
</dbReference>
<evidence type="ECO:0000313" key="1">
    <source>
        <dbReference type="EMBL" id="GAA2627644.1"/>
    </source>
</evidence>
<name>A0ABN3QJ35_9ACTN</name>
<reference evidence="1 2" key="1">
    <citation type="journal article" date="2019" name="Int. J. Syst. Evol. Microbiol.">
        <title>The Global Catalogue of Microorganisms (GCM) 10K type strain sequencing project: providing services to taxonomists for standard genome sequencing and annotation.</title>
        <authorList>
            <consortium name="The Broad Institute Genomics Platform"/>
            <consortium name="The Broad Institute Genome Sequencing Center for Infectious Disease"/>
            <person name="Wu L."/>
            <person name="Ma J."/>
        </authorList>
    </citation>
    <scope>NUCLEOTIDE SEQUENCE [LARGE SCALE GENOMIC DNA]</scope>
    <source>
        <strain evidence="1 2">JCM 4524</strain>
    </source>
</reference>
<evidence type="ECO:0008006" key="3">
    <source>
        <dbReference type="Google" id="ProtNLM"/>
    </source>
</evidence>
<comment type="caution">
    <text evidence="1">The sequence shown here is derived from an EMBL/GenBank/DDBJ whole genome shotgun (WGS) entry which is preliminary data.</text>
</comment>